<gene>
    <name evidence="2" type="ORF">JQC72_03655</name>
</gene>
<accession>A0ABS2WGI7</accession>
<comment type="caution">
    <text evidence="2">The sequence shown here is derived from an EMBL/GenBank/DDBJ whole genome shotgun (WGS) entry which is preliminary data.</text>
</comment>
<dbReference type="PANTHER" id="PTHR42815:SF2">
    <property type="entry name" value="FAD-BINDING, PUTATIVE (AFU_ORTHOLOGUE AFUA_6G07600)-RELATED"/>
    <property type="match status" value="1"/>
</dbReference>
<organism evidence="2 3">
    <name type="scientific">Polycladomyces zharkentensis</name>
    <dbReference type="NCBI Taxonomy" id="2807616"/>
    <lineage>
        <taxon>Bacteria</taxon>
        <taxon>Bacillati</taxon>
        <taxon>Bacillota</taxon>
        <taxon>Bacilli</taxon>
        <taxon>Bacillales</taxon>
        <taxon>Thermoactinomycetaceae</taxon>
        <taxon>Polycladomyces</taxon>
    </lineage>
</organism>
<evidence type="ECO:0000313" key="3">
    <source>
        <dbReference type="Proteomes" id="UP001177120"/>
    </source>
</evidence>
<keyword evidence="3" id="KW-1185">Reference proteome</keyword>
<name>A0ABS2WGI7_9BACL</name>
<dbReference type="SUPFAM" id="SSF50475">
    <property type="entry name" value="FMN-binding split barrel"/>
    <property type="match status" value="1"/>
</dbReference>
<proteinExistence type="predicted"/>
<evidence type="ECO:0000313" key="2">
    <source>
        <dbReference type="EMBL" id="MBN2908614.1"/>
    </source>
</evidence>
<feature type="domain" description="Pyridoxamine 5'-phosphate oxidase N-terminal" evidence="1">
    <location>
        <begin position="33"/>
        <end position="165"/>
    </location>
</feature>
<dbReference type="PANTHER" id="PTHR42815">
    <property type="entry name" value="FAD-BINDING, PUTATIVE (AFU_ORTHOLOGUE AFUA_6G07600)-RELATED"/>
    <property type="match status" value="1"/>
</dbReference>
<dbReference type="Gene3D" id="2.30.110.10">
    <property type="entry name" value="Electron Transport, Fmn-binding Protein, Chain A"/>
    <property type="match status" value="1"/>
</dbReference>
<dbReference type="InterPro" id="IPR012349">
    <property type="entry name" value="Split_barrel_FMN-bd"/>
</dbReference>
<reference evidence="2" key="1">
    <citation type="journal article" date="2024" name="Int. J. Syst. Evol. Microbiol.">
        <title>Polycladomyces zharkentensis sp. nov., a novel thermophilic cellulose- and starch-degrading member of the Bacillota from a geothermal aquifer in Kazakhstan.</title>
        <authorList>
            <person name="Mashzhan A."/>
            <person name="Kistaubayeva A."/>
            <person name="Javier-Lopez R."/>
            <person name="Bissenova U."/>
            <person name="Bissenbay A."/>
            <person name="Birkeland N.K."/>
        </authorList>
    </citation>
    <scope>NUCLEOTIDE SEQUENCE</scope>
    <source>
        <strain evidence="2">ZKZ2T</strain>
    </source>
</reference>
<dbReference type="EMBL" id="JAFHAP010000004">
    <property type="protein sequence ID" value="MBN2908614.1"/>
    <property type="molecule type" value="Genomic_DNA"/>
</dbReference>
<sequence length="216" mass="24662">MPGSNGEHLLQERFGTTHRALSFYNKQMLDHLNEVMKSFIADQEMMFIATADAHGECDCSFRAGPPGFVHVLDEKTLIYPEYRGNGVMASLGNILENPHIGIIFIDFFRHAIGLHINGKAEIIENDELTKLDHLPEQIMEELNQEGFRKPERWVMVEVEEAYIHCSKHIPLLKKLDKDIEWGTDDVARKGGDFFKAKNCPRPWIEEPAISSKAETN</sequence>
<evidence type="ECO:0000259" key="1">
    <source>
        <dbReference type="Pfam" id="PF01243"/>
    </source>
</evidence>
<dbReference type="Proteomes" id="UP001177120">
    <property type="component" value="Unassembled WGS sequence"/>
</dbReference>
<dbReference type="InterPro" id="IPR011576">
    <property type="entry name" value="Pyridox_Oxase_N"/>
</dbReference>
<protein>
    <submittedName>
        <fullName evidence="2">Pyridoxamine 5'-phosphate oxidase family protein</fullName>
    </submittedName>
</protein>
<dbReference type="Pfam" id="PF01243">
    <property type="entry name" value="PNPOx_N"/>
    <property type="match status" value="1"/>
</dbReference>